<keyword evidence="5 8" id="KW-1133">Transmembrane helix</keyword>
<dbReference type="FunFam" id="3.30.200.20:FF:000125">
    <property type="entry name" value="Protein STRUBBELIG-RECEPTOR FAMILY 8"/>
    <property type="match status" value="1"/>
</dbReference>
<dbReference type="Gene3D" id="3.80.10.10">
    <property type="entry name" value="Ribonuclease Inhibitor"/>
    <property type="match status" value="1"/>
</dbReference>
<dbReference type="Pfam" id="PF07714">
    <property type="entry name" value="PK_Tyr_Ser-Thr"/>
    <property type="match status" value="1"/>
</dbReference>
<feature type="domain" description="Protein kinase" evidence="9">
    <location>
        <begin position="385"/>
        <end position="612"/>
    </location>
</feature>
<dbReference type="PANTHER" id="PTHR48007">
    <property type="entry name" value="LEUCINE-RICH REPEAT RECEPTOR-LIKE PROTEIN KINASE PXC1"/>
    <property type="match status" value="1"/>
</dbReference>
<keyword evidence="11" id="KW-1185">Reference proteome</keyword>
<feature type="region of interest" description="Disordered" evidence="7">
    <location>
        <begin position="137"/>
        <end position="198"/>
    </location>
</feature>
<feature type="transmembrane region" description="Helical" evidence="8">
    <location>
        <begin position="205"/>
        <end position="227"/>
    </location>
</feature>
<gene>
    <name evidence="10" type="ORF">RND71_012325</name>
</gene>
<evidence type="ECO:0000256" key="1">
    <source>
        <dbReference type="ARBA" id="ARBA00004370"/>
    </source>
</evidence>
<dbReference type="InterPro" id="IPR001245">
    <property type="entry name" value="Ser-Thr/Tyr_kinase_cat_dom"/>
</dbReference>
<dbReference type="SUPFAM" id="SSF52058">
    <property type="entry name" value="L domain-like"/>
    <property type="match status" value="1"/>
</dbReference>
<proteinExistence type="predicted"/>
<dbReference type="EMBL" id="JAVYJV010000006">
    <property type="protein sequence ID" value="KAK4368533.1"/>
    <property type="molecule type" value="Genomic_DNA"/>
</dbReference>
<evidence type="ECO:0000256" key="6">
    <source>
        <dbReference type="ARBA" id="ARBA00023136"/>
    </source>
</evidence>
<protein>
    <recommendedName>
        <fullName evidence="9">Protein kinase domain-containing protein</fullName>
    </recommendedName>
</protein>
<dbReference type="GO" id="GO:0004672">
    <property type="term" value="F:protein kinase activity"/>
    <property type="evidence" value="ECO:0007669"/>
    <property type="project" value="InterPro"/>
</dbReference>
<feature type="compositionally biased region" description="Polar residues" evidence="7">
    <location>
        <begin position="186"/>
        <end position="196"/>
    </location>
</feature>
<evidence type="ECO:0000259" key="9">
    <source>
        <dbReference type="PROSITE" id="PS50011"/>
    </source>
</evidence>
<accession>A0AAE1SD10</accession>
<dbReference type="InterPro" id="IPR046959">
    <property type="entry name" value="PRK1-6/SRF4-like"/>
</dbReference>
<reference evidence="10" key="1">
    <citation type="submission" date="2023-12" db="EMBL/GenBank/DDBJ databases">
        <title>Genome assembly of Anisodus tanguticus.</title>
        <authorList>
            <person name="Wang Y.-J."/>
        </authorList>
    </citation>
    <scope>NUCLEOTIDE SEQUENCE</scope>
    <source>
        <strain evidence="10">KB-2021</strain>
        <tissue evidence="10">Leaf</tissue>
    </source>
</reference>
<feature type="compositionally biased region" description="Basic and acidic residues" evidence="7">
    <location>
        <begin position="266"/>
        <end position="283"/>
    </location>
</feature>
<dbReference type="GO" id="GO:0005524">
    <property type="term" value="F:ATP binding"/>
    <property type="evidence" value="ECO:0007669"/>
    <property type="project" value="InterPro"/>
</dbReference>
<evidence type="ECO:0000256" key="4">
    <source>
        <dbReference type="ARBA" id="ARBA00022737"/>
    </source>
</evidence>
<dbReference type="SUPFAM" id="SSF56112">
    <property type="entry name" value="Protein kinase-like (PK-like)"/>
    <property type="match status" value="1"/>
</dbReference>
<evidence type="ECO:0000256" key="8">
    <source>
        <dbReference type="SAM" id="Phobius"/>
    </source>
</evidence>
<dbReference type="Gene3D" id="1.10.510.10">
    <property type="entry name" value="Transferase(Phosphotransferase) domain 1"/>
    <property type="match status" value="2"/>
</dbReference>
<keyword evidence="4" id="KW-0677">Repeat</keyword>
<dbReference type="AlphaFoldDB" id="A0AAE1SD10"/>
<keyword evidence="2" id="KW-0433">Leucine-rich repeat</keyword>
<evidence type="ECO:0000256" key="7">
    <source>
        <dbReference type="SAM" id="MobiDB-lite"/>
    </source>
</evidence>
<keyword evidence="6 8" id="KW-0472">Membrane</keyword>
<evidence type="ECO:0000256" key="3">
    <source>
        <dbReference type="ARBA" id="ARBA00022692"/>
    </source>
</evidence>
<dbReference type="InterPro" id="IPR011009">
    <property type="entry name" value="Kinase-like_dom_sf"/>
</dbReference>
<evidence type="ECO:0000256" key="2">
    <source>
        <dbReference type="ARBA" id="ARBA00022614"/>
    </source>
</evidence>
<dbReference type="PANTHER" id="PTHR48007:SF58">
    <property type="entry name" value="PROTEIN KINASE DOMAIN-CONTAINING PROTEIN"/>
    <property type="match status" value="1"/>
</dbReference>
<dbReference type="PROSITE" id="PS50011">
    <property type="entry name" value="PROTEIN_KINASE_DOM"/>
    <property type="match status" value="1"/>
</dbReference>
<feature type="compositionally biased region" description="Low complexity" evidence="7">
    <location>
        <begin position="166"/>
        <end position="175"/>
    </location>
</feature>
<dbReference type="Proteomes" id="UP001291623">
    <property type="component" value="Unassembled WGS sequence"/>
</dbReference>
<evidence type="ECO:0000256" key="5">
    <source>
        <dbReference type="ARBA" id="ARBA00022989"/>
    </source>
</evidence>
<evidence type="ECO:0000313" key="10">
    <source>
        <dbReference type="EMBL" id="KAK4368533.1"/>
    </source>
</evidence>
<feature type="region of interest" description="Disordered" evidence="7">
    <location>
        <begin position="256"/>
        <end position="307"/>
    </location>
</feature>
<evidence type="ECO:0000313" key="11">
    <source>
        <dbReference type="Proteomes" id="UP001291623"/>
    </source>
</evidence>
<dbReference type="InterPro" id="IPR000719">
    <property type="entry name" value="Prot_kinase_dom"/>
</dbReference>
<dbReference type="Gene3D" id="3.30.200.20">
    <property type="entry name" value="Phosphorylase Kinase, domain 1"/>
    <property type="match status" value="1"/>
</dbReference>
<dbReference type="InterPro" id="IPR013210">
    <property type="entry name" value="LRR_N_plant-typ"/>
</dbReference>
<name>A0AAE1SD10_9SOLA</name>
<dbReference type="GO" id="GO:0016020">
    <property type="term" value="C:membrane"/>
    <property type="evidence" value="ECO:0007669"/>
    <property type="project" value="UniProtKB-SubCell"/>
</dbReference>
<comment type="caution">
    <text evidence="10">The sequence shown here is derived from an EMBL/GenBank/DDBJ whole genome shotgun (WGS) entry which is preliminary data.</text>
</comment>
<dbReference type="InterPro" id="IPR032675">
    <property type="entry name" value="LRR_dom_sf"/>
</dbReference>
<keyword evidence="3 8" id="KW-0812">Transmembrane</keyword>
<organism evidence="10 11">
    <name type="scientific">Anisodus tanguticus</name>
    <dbReference type="NCBI Taxonomy" id="243964"/>
    <lineage>
        <taxon>Eukaryota</taxon>
        <taxon>Viridiplantae</taxon>
        <taxon>Streptophyta</taxon>
        <taxon>Embryophyta</taxon>
        <taxon>Tracheophyta</taxon>
        <taxon>Spermatophyta</taxon>
        <taxon>Magnoliopsida</taxon>
        <taxon>eudicotyledons</taxon>
        <taxon>Gunneridae</taxon>
        <taxon>Pentapetalae</taxon>
        <taxon>asterids</taxon>
        <taxon>lamiids</taxon>
        <taxon>Solanales</taxon>
        <taxon>Solanaceae</taxon>
        <taxon>Solanoideae</taxon>
        <taxon>Hyoscyameae</taxon>
        <taxon>Anisodus</taxon>
    </lineage>
</organism>
<dbReference type="Pfam" id="PF08263">
    <property type="entry name" value="LRRNT_2"/>
    <property type="match status" value="1"/>
</dbReference>
<sequence length="612" mass="67304">MYWLCRVLLKRKSRLKKRGNSLDQMGGKRSVLCFLNLEILLGFLLIFAVQLSDETDPGDVTAINALHAALGSPSLPGWGISADPCDGQWQGVVCNETNILSIDLSSNSLSGALPSSVGNLSSLTTLNTGNPFNSVAPLSPPNSSVAPLSPPTSFARPSPGPPFFKPPSSTQTPPTSERKPGKQADGPSTTAEPSSKGSKKSIKRVVWISIVAVLSFIILVIAILLFLPRCFRERQDSNWSRRHEIAPYVGSRENRRDNGLLVLPGHDVEKAPPPVRPKEEQQPRRPAHTPMPQHDQENVQNLSAVPKKDTSEINLSRIDIDLLVPPPPPPLPSPPPPPPPVQEGVIVKPIPPADNTAMKFLTRPLPLTSVRSYTIASLQQYTNSFSQDNLIGSGMLGTVYRAELPDGKLLAVKKLDRRVTNQQKDDEFLDLVNNIDGIRHANVVELMGYCSEHGQRLLVYEYCSSGTLQDALHSDDEFKKQLSWDTRIRMALGAARGLEYLHEVCEPPIIHRNFKSVNLLLDDELAVHVSDCGLASLISSGAVSQLHDIDSLTRMVDPSLKGKYPLKSLSHFADIISRCVQPEPEFRPQMSEVVQDIIQMIRRESPSRSDEE</sequence>
<comment type="subcellular location">
    <subcellularLocation>
        <location evidence="1">Membrane</location>
    </subcellularLocation>
</comment>